<evidence type="ECO:0000313" key="2">
    <source>
        <dbReference type="EMBL" id="EFJ22507.1"/>
    </source>
</evidence>
<feature type="compositionally biased region" description="Polar residues" evidence="1">
    <location>
        <begin position="102"/>
        <end position="113"/>
    </location>
</feature>
<dbReference type="AlphaFoldDB" id="D8RYX0"/>
<reference evidence="2 3" key="1">
    <citation type="journal article" date="2011" name="Science">
        <title>The Selaginella genome identifies genetic changes associated with the evolution of vascular plants.</title>
        <authorList>
            <person name="Banks J.A."/>
            <person name="Nishiyama T."/>
            <person name="Hasebe M."/>
            <person name="Bowman J.L."/>
            <person name="Gribskov M."/>
            <person name="dePamphilis C."/>
            <person name="Albert V.A."/>
            <person name="Aono N."/>
            <person name="Aoyama T."/>
            <person name="Ambrose B.A."/>
            <person name="Ashton N.W."/>
            <person name="Axtell M.J."/>
            <person name="Barker E."/>
            <person name="Barker M.S."/>
            <person name="Bennetzen J.L."/>
            <person name="Bonawitz N.D."/>
            <person name="Chapple C."/>
            <person name="Cheng C."/>
            <person name="Correa L.G."/>
            <person name="Dacre M."/>
            <person name="DeBarry J."/>
            <person name="Dreyer I."/>
            <person name="Elias M."/>
            <person name="Engstrom E.M."/>
            <person name="Estelle M."/>
            <person name="Feng L."/>
            <person name="Finet C."/>
            <person name="Floyd S.K."/>
            <person name="Frommer W.B."/>
            <person name="Fujita T."/>
            <person name="Gramzow L."/>
            <person name="Gutensohn M."/>
            <person name="Harholt J."/>
            <person name="Hattori M."/>
            <person name="Heyl A."/>
            <person name="Hirai T."/>
            <person name="Hiwatashi Y."/>
            <person name="Ishikawa M."/>
            <person name="Iwata M."/>
            <person name="Karol K.G."/>
            <person name="Koehler B."/>
            <person name="Kolukisaoglu U."/>
            <person name="Kubo M."/>
            <person name="Kurata T."/>
            <person name="Lalonde S."/>
            <person name="Li K."/>
            <person name="Li Y."/>
            <person name="Litt A."/>
            <person name="Lyons E."/>
            <person name="Manning G."/>
            <person name="Maruyama T."/>
            <person name="Michael T.P."/>
            <person name="Mikami K."/>
            <person name="Miyazaki S."/>
            <person name="Morinaga S."/>
            <person name="Murata T."/>
            <person name="Mueller-Roeber B."/>
            <person name="Nelson D.R."/>
            <person name="Obara M."/>
            <person name="Oguri Y."/>
            <person name="Olmstead R.G."/>
            <person name="Onodera N."/>
            <person name="Petersen B.L."/>
            <person name="Pils B."/>
            <person name="Prigge M."/>
            <person name="Rensing S.A."/>
            <person name="Riano-Pachon D.M."/>
            <person name="Roberts A.W."/>
            <person name="Sato Y."/>
            <person name="Scheller H.V."/>
            <person name="Schulz B."/>
            <person name="Schulz C."/>
            <person name="Shakirov E.V."/>
            <person name="Shibagaki N."/>
            <person name="Shinohara N."/>
            <person name="Shippen D.E."/>
            <person name="Soerensen I."/>
            <person name="Sotooka R."/>
            <person name="Sugimoto N."/>
            <person name="Sugita M."/>
            <person name="Sumikawa N."/>
            <person name="Tanurdzic M."/>
            <person name="Theissen G."/>
            <person name="Ulvskov P."/>
            <person name="Wakazuki S."/>
            <person name="Weng J.K."/>
            <person name="Willats W.W."/>
            <person name="Wipf D."/>
            <person name="Wolf P.G."/>
            <person name="Yang L."/>
            <person name="Zimmer A.D."/>
            <person name="Zhu Q."/>
            <person name="Mitros T."/>
            <person name="Hellsten U."/>
            <person name="Loque D."/>
            <person name="Otillar R."/>
            <person name="Salamov A."/>
            <person name="Schmutz J."/>
            <person name="Shapiro H."/>
            <person name="Lindquist E."/>
            <person name="Lucas S."/>
            <person name="Rokhsar D."/>
            <person name="Grigoriev I.V."/>
        </authorList>
    </citation>
    <scope>NUCLEOTIDE SEQUENCE [LARGE SCALE GENOMIC DNA]</scope>
</reference>
<feature type="compositionally biased region" description="Low complexity" evidence="1">
    <location>
        <begin position="79"/>
        <end position="89"/>
    </location>
</feature>
<dbReference type="Proteomes" id="UP000001514">
    <property type="component" value="Unassembled WGS sequence"/>
</dbReference>
<name>D8RYX0_SELML</name>
<gene>
    <name evidence="2" type="ORF">SELMODRAFT_443135</name>
</gene>
<dbReference type="Gramene" id="EFJ22507">
    <property type="protein sequence ID" value="EFJ22507"/>
    <property type="gene ID" value="SELMODRAFT_443135"/>
</dbReference>
<dbReference type="HOGENOM" id="CLU_1153356_0_0_1"/>
<proteinExistence type="predicted"/>
<feature type="region of interest" description="Disordered" evidence="1">
    <location>
        <begin position="1"/>
        <end position="31"/>
    </location>
</feature>
<sequence>MDVTARNAFARRRVVLKKRTPKNSAPQSKKHIKVSRISIRLFLDLGPGAIGSARAPPNPAPPPGAPPPPPPWYTGSPGCRSSRAPSACPRAPPPCSDPRTISRGSLQHPSGSQGCPADHGCVANGILNEKFKAEDDEARKKIDARNALENYLCVQHEEHDPGRQVWTSASHMNREDKWYLSLLDVLGKPAEEDTSFLLKEKSLSGDGVQDEDHVMVTPPLNLILDALETHSGIDRSLNVFL</sequence>
<dbReference type="InParanoid" id="D8RYX0"/>
<protein>
    <submittedName>
        <fullName evidence="2">Uncharacterized protein</fullName>
    </submittedName>
</protein>
<evidence type="ECO:0000313" key="3">
    <source>
        <dbReference type="Proteomes" id="UP000001514"/>
    </source>
</evidence>
<accession>D8RYX0</accession>
<dbReference type="KEGG" id="smo:SELMODRAFT_443135"/>
<keyword evidence="3" id="KW-1185">Reference proteome</keyword>
<feature type="compositionally biased region" description="Pro residues" evidence="1">
    <location>
        <begin position="56"/>
        <end position="72"/>
    </location>
</feature>
<dbReference type="EMBL" id="GL377595">
    <property type="protein sequence ID" value="EFJ22507.1"/>
    <property type="molecule type" value="Genomic_DNA"/>
</dbReference>
<feature type="region of interest" description="Disordered" evidence="1">
    <location>
        <begin position="50"/>
        <end position="115"/>
    </location>
</feature>
<dbReference type="InterPro" id="IPR029048">
    <property type="entry name" value="HSP70_C_sf"/>
</dbReference>
<feature type="compositionally biased region" description="Basic residues" evidence="1">
    <location>
        <begin position="9"/>
        <end position="21"/>
    </location>
</feature>
<organism evidence="3">
    <name type="scientific">Selaginella moellendorffii</name>
    <name type="common">Spikemoss</name>
    <dbReference type="NCBI Taxonomy" id="88036"/>
    <lineage>
        <taxon>Eukaryota</taxon>
        <taxon>Viridiplantae</taxon>
        <taxon>Streptophyta</taxon>
        <taxon>Embryophyta</taxon>
        <taxon>Tracheophyta</taxon>
        <taxon>Lycopodiopsida</taxon>
        <taxon>Selaginellales</taxon>
        <taxon>Selaginellaceae</taxon>
        <taxon>Selaginella</taxon>
    </lineage>
</organism>
<dbReference type="Gene3D" id="1.20.1270.10">
    <property type="match status" value="1"/>
</dbReference>
<evidence type="ECO:0000256" key="1">
    <source>
        <dbReference type="SAM" id="MobiDB-lite"/>
    </source>
</evidence>